<dbReference type="AlphaFoldDB" id="A0A1K0GJK2"/>
<name>A0A1K0GJK2_9ACTN</name>
<keyword evidence="1" id="KW-0812">Transmembrane</keyword>
<evidence type="ECO:0000313" key="3">
    <source>
        <dbReference type="Proteomes" id="UP000182486"/>
    </source>
</evidence>
<keyword evidence="1" id="KW-0472">Membrane</keyword>
<accession>A0A1K0GJK2</accession>
<dbReference type="EMBL" id="MEIA01000219">
    <property type="protein sequence ID" value="OJF12462.1"/>
    <property type="molecule type" value="Genomic_DNA"/>
</dbReference>
<keyword evidence="3" id="KW-1185">Reference proteome</keyword>
<organism evidence="2 3">
    <name type="scientific">Couchioplanes caeruleus subsp. caeruleus</name>
    <dbReference type="NCBI Taxonomy" id="56427"/>
    <lineage>
        <taxon>Bacteria</taxon>
        <taxon>Bacillati</taxon>
        <taxon>Actinomycetota</taxon>
        <taxon>Actinomycetes</taxon>
        <taxon>Micromonosporales</taxon>
        <taxon>Micromonosporaceae</taxon>
        <taxon>Couchioplanes</taxon>
    </lineage>
</organism>
<evidence type="ECO:0000256" key="1">
    <source>
        <dbReference type="SAM" id="Phobius"/>
    </source>
</evidence>
<protein>
    <submittedName>
        <fullName evidence="2">Uncharacterized protein</fullName>
    </submittedName>
</protein>
<feature type="transmembrane region" description="Helical" evidence="1">
    <location>
        <begin position="58"/>
        <end position="80"/>
    </location>
</feature>
<reference evidence="2 3" key="1">
    <citation type="submission" date="2016-09" db="EMBL/GenBank/DDBJ databases">
        <title>Couchioplanes caeruleus draft genome sequence.</title>
        <authorList>
            <person name="Sheehan J."/>
            <person name="Caffrey P."/>
        </authorList>
    </citation>
    <scope>NUCLEOTIDE SEQUENCE [LARGE SCALE GENOMIC DNA]</scope>
    <source>
        <strain evidence="2 3">DSM 43634</strain>
    </source>
</reference>
<dbReference type="RefSeq" id="WP_071806964.1">
    <property type="nucleotide sequence ID" value="NZ_MEIA01000219.1"/>
</dbReference>
<comment type="caution">
    <text evidence="2">The sequence shown here is derived from an EMBL/GenBank/DDBJ whole genome shotgun (WGS) entry which is preliminary data.</text>
</comment>
<feature type="transmembrane region" description="Helical" evidence="1">
    <location>
        <begin position="21"/>
        <end position="46"/>
    </location>
</feature>
<keyword evidence="1" id="KW-1133">Transmembrane helix</keyword>
<dbReference type="Proteomes" id="UP000182486">
    <property type="component" value="Unassembled WGS sequence"/>
</dbReference>
<proteinExistence type="predicted"/>
<gene>
    <name evidence="2" type="ORF">BG844_20555</name>
</gene>
<evidence type="ECO:0000313" key="2">
    <source>
        <dbReference type="EMBL" id="OJF12462.1"/>
    </source>
</evidence>
<sequence>MRDHPLEVGEDATTFFQPRAMVFVTMLWVIALGWLACGVLVLLVAFALGARPGVGDLVLALESVLIGPPVVAGAILLLAWRRLGWLKSSVRGLEFGATGRRGVHLPWRAVASVGLRRWGPFTELVITPTSRDEVTELPGPGRRPRMLRRDGGPAFLVDVGLMSPGPETLLAELHRRIPSRV</sequence>